<organism evidence="1 2">
    <name type="scientific">Sphingobacterium micropteri</name>
    <dbReference type="NCBI Taxonomy" id="2763501"/>
    <lineage>
        <taxon>Bacteria</taxon>
        <taxon>Pseudomonadati</taxon>
        <taxon>Bacteroidota</taxon>
        <taxon>Sphingobacteriia</taxon>
        <taxon>Sphingobacteriales</taxon>
        <taxon>Sphingobacteriaceae</taxon>
        <taxon>Sphingobacterium</taxon>
    </lineage>
</organism>
<evidence type="ECO:0000313" key="1">
    <source>
        <dbReference type="EMBL" id="MBD1434604.1"/>
    </source>
</evidence>
<protein>
    <submittedName>
        <fullName evidence="1">Uncharacterized protein</fullName>
    </submittedName>
</protein>
<evidence type="ECO:0000313" key="2">
    <source>
        <dbReference type="Proteomes" id="UP000602759"/>
    </source>
</evidence>
<dbReference type="Proteomes" id="UP000602759">
    <property type="component" value="Unassembled WGS sequence"/>
</dbReference>
<name>A0ABR7YTE3_9SPHI</name>
<reference evidence="1 2" key="1">
    <citation type="submission" date="2020-08" db="EMBL/GenBank/DDBJ databases">
        <title>Sphingobacterium sp. DN00404 isolated from aquaculture water.</title>
        <authorList>
            <person name="Zhang M."/>
        </authorList>
    </citation>
    <scope>NUCLEOTIDE SEQUENCE [LARGE SCALE GENOMIC DNA]</scope>
    <source>
        <strain evidence="1 2">DN00404</strain>
    </source>
</reference>
<comment type="caution">
    <text evidence="1">The sequence shown here is derived from an EMBL/GenBank/DDBJ whole genome shotgun (WGS) entry which is preliminary data.</text>
</comment>
<proteinExistence type="predicted"/>
<accession>A0ABR7YTE3</accession>
<gene>
    <name evidence="1" type="ORF">H8B06_17395</name>
</gene>
<sequence length="171" mass="20126">MVGSASPCKKNYKWRYTLIFGKIEKKQIIDHLNTLLKVDIADDWEEPVRGYSCFSALILDEEGCPQQDSYVTASYTFGIHALEKKKELSTVSEALERTREDFFERYNIPRSTSEEDTPFLSIRKKYPFFNEMYPHITFLNIYFCKIFSEYGQKNIQHTGFCEICAVFTFKK</sequence>
<dbReference type="EMBL" id="JACOIK010000013">
    <property type="protein sequence ID" value="MBD1434604.1"/>
    <property type="molecule type" value="Genomic_DNA"/>
</dbReference>
<dbReference type="RefSeq" id="WP_190995472.1">
    <property type="nucleotide sequence ID" value="NZ_JACOIK010000013.1"/>
</dbReference>
<keyword evidence="2" id="KW-1185">Reference proteome</keyword>